<dbReference type="SUPFAM" id="SSF52540">
    <property type="entry name" value="P-loop containing nucleoside triphosphate hydrolases"/>
    <property type="match status" value="1"/>
</dbReference>
<evidence type="ECO:0000256" key="3">
    <source>
        <dbReference type="ARBA" id="ARBA00022840"/>
    </source>
</evidence>
<dbReference type="InterPro" id="IPR001482">
    <property type="entry name" value="T2SS/T4SS_dom"/>
</dbReference>
<sequence>MSTARLSTFFISRGILTQDVWDGAVAQSSVVGKNVLRHLVDSKLITAAQANEGFAYSRGWTYRPLDQELEIPEEIIGLLKDPFAREHQLVPVARDGDELTVAVRNPSDLNVSKMLRGATGLSINLVYASQDELTRAVHKYYSTSAEARRKGELATRVVEANSARYTGIGQIADTGEIVDALNIIIEGALRVGASDIHLEPAEHHLSVRYSVDGKLVAEPIQSRSIAPRLAALIKTRAKMNSAALTNQDGAIRHTYEGKDYDIRVAVLPTNWGESITMRLGAETVRDLREIGFATDTESRWRRVLSQPNGISLAVGPMGSGKTTLLYASLAELMKEQRKIVSLEAPVEMNFPSGITQVSINPGQKLTWEGAMETVLRSAASVLLVGEINKEEVAHTAINAAMTGHLVLSTLHTNDAPGAVVRLREMGIRPSVLADTMRSVCAQRLPRTLCECKIAEAPSQQLIRDFGLDAESLAANEWFGPNPDGCRVCAGRGYKGRTPIHELMTFPAEIRDLITEDVPNRLIAEAARRNGMRTLQEDGLLKARAGVTSLSEIRSHILID</sequence>
<evidence type="ECO:0000313" key="6">
    <source>
        <dbReference type="EMBL" id="MCC3299250.1"/>
    </source>
</evidence>
<dbReference type="PANTHER" id="PTHR30258">
    <property type="entry name" value="TYPE II SECRETION SYSTEM PROTEIN GSPE-RELATED"/>
    <property type="match status" value="1"/>
</dbReference>
<dbReference type="AlphaFoldDB" id="A0A9X1MHE0"/>
<comment type="similarity">
    <text evidence="1">Belongs to the GSP E family.</text>
</comment>
<dbReference type="CDD" id="cd01129">
    <property type="entry name" value="PulE-GspE-like"/>
    <property type="match status" value="1"/>
</dbReference>
<keyword evidence="7" id="KW-1185">Reference proteome</keyword>
<keyword evidence="2" id="KW-0547">Nucleotide-binding</keyword>
<dbReference type="Gene3D" id="3.30.450.90">
    <property type="match status" value="1"/>
</dbReference>
<dbReference type="GO" id="GO:0005524">
    <property type="term" value="F:ATP binding"/>
    <property type="evidence" value="ECO:0007669"/>
    <property type="project" value="UniProtKB-KW"/>
</dbReference>
<name>A0A9X1MHE0_9MICC</name>
<accession>A0A9X1MHE0</accession>
<evidence type="ECO:0000259" key="4">
    <source>
        <dbReference type="Pfam" id="PF00437"/>
    </source>
</evidence>
<dbReference type="SUPFAM" id="SSF160246">
    <property type="entry name" value="EspE N-terminal domain-like"/>
    <property type="match status" value="1"/>
</dbReference>
<evidence type="ECO:0000313" key="7">
    <source>
        <dbReference type="Proteomes" id="UP001139158"/>
    </source>
</evidence>
<dbReference type="Pfam" id="PF00437">
    <property type="entry name" value="T2SSE"/>
    <property type="match status" value="1"/>
</dbReference>
<dbReference type="GO" id="GO:0016887">
    <property type="term" value="F:ATP hydrolysis activity"/>
    <property type="evidence" value="ECO:0007669"/>
    <property type="project" value="TreeGrafter"/>
</dbReference>
<dbReference type="Gene3D" id="3.30.300.160">
    <property type="entry name" value="Type II secretion system, protein E, N-terminal domain"/>
    <property type="match status" value="1"/>
</dbReference>
<dbReference type="Pfam" id="PF05157">
    <property type="entry name" value="MshEN"/>
    <property type="match status" value="1"/>
</dbReference>
<comment type="caution">
    <text evidence="6">The sequence shown here is derived from an EMBL/GenBank/DDBJ whole genome shotgun (WGS) entry which is preliminary data.</text>
</comment>
<protein>
    <submittedName>
        <fullName evidence="6">GspE/PulE family protein</fullName>
    </submittedName>
</protein>
<feature type="domain" description="Type II secretion system protein GspE N-terminal" evidence="5">
    <location>
        <begin position="67"/>
        <end position="145"/>
    </location>
</feature>
<dbReference type="PANTHER" id="PTHR30258:SF3">
    <property type="entry name" value="SLL1921 PROTEIN"/>
    <property type="match status" value="1"/>
</dbReference>
<feature type="domain" description="Bacterial type II secretion system protein E" evidence="4">
    <location>
        <begin position="172"/>
        <end position="552"/>
    </location>
</feature>
<evidence type="ECO:0000256" key="1">
    <source>
        <dbReference type="ARBA" id="ARBA00006611"/>
    </source>
</evidence>
<gene>
    <name evidence="6" type="ORF">LJ757_15780</name>
</gene>
<proteinExistence type="inferred from homology"/>
<evidence type="ECO:0000259" key="5">
    <source>
        <dbReference type="Pfam" id="PF05157"/>
    </source>
</evidence>
<reference evidence="6" key="1">
    <citation type="submission" date="2021-10" db="EMBL/GenBank/DDBJ databases">
        <title>Novel species in genus Arthrobacter.</title>
        <authorList>
            <person name="Liu Y."/>
        </authorList>
    </citation>
    <scope>NUCLEOTIDE SEQUENCE</scope>
    <source>
        <strain evidence="6">Zg-Y453</strain>
    </source>
</reference>
<dbReference type="InterPro" id="IPR037257">
    <property type="entry name" value="T2SS_E_N_sf"/>
</dbReference>
<dbReference type="GO" id="GO:0005886">
    <property type="term" value="C:plasma membrane"/>
    <property type="evidence" value="ECO:0007669"/>
    <property type="project" value="TreeGrafter"/>
</dbReference>
<organism evidence="6 7">
    <name type="scientific">Arthrobacter caoxuetaonis</name>
    <dbReference type="NCBI Taxonomy" id="2886935"/>
    <lineage>
        <taxon>Bacteria</taxon>
        <taxon>Bacillati</taxon>
        <taxon>Actinomycetota</taxon>
        <taxon>Actinomycetes</taxon>
        <taxon>Micrococcales</taxon>
        <taxon>Micrococcaceae</taxon>
        <taxon>Arthrobacter</taxon>
    </lineage>
</organism>
<dbReference type="InterPro" id="IPR027417">
    <property type="entry name" value="P-loop_NTPase"/>
</dbReference>
<dbReference type="Proteomes" id="UP001139158">
    <property type="component" value="Unassembled WGS sequence"/>
</dbReference>
<keyword evidence="3" id="KW-0067">ATP-binding</keyword>
<dbReference type="Gene3D" id="3.40.50.300">
    <property type="entry name" value="P-loop containing nucleotide triphosphate hydrolases"/>
    <property type="match status" value="1"/>
</dbReference>
<dbReference type="EMBL" id="JAJFZV010000018">
    <property type="protein sequence ID" value="MCC3299250.1"/>
    <property type="molecule type" value="Genomic_DNA"/>
</dbReference>
<dbReference type="RefSeq" id="WP_227897238.1">
    <property type="nucleotide sequence ID" value="NZ_CP099467.1"/>
</dbReference>
<evidence type="ECO:0000256" key="2">
    <source>
        <dbReference type="ARBA" id="ARBA00022741"/>
    </source>
</evidence>
<dbReference type="InterPro" id="IPR007831">
    <property type="entry name" value="T2SS_GspE_N"/>
</dbReference>